<dbReference type="Proteomes" id="UP000007802">
    <property type="component" value="Unassembled WGS sequence"/>
</dbReference>
<keyword evidence="1" id="KW-0472">Membrane</keyword>
<feature type="transmembrane region" description="Helical" evidence="1">
    <location>
        <begin position="113"/>
        <end position="135"/>
    </location>
</feature>
<proteinExistence type="predicted"/>
<evidence type="ECO:0000256" key="1">
    <source>
        <dbReference type="SAM" id="Phobius"/>
    </source>
</evidence>
<keyword evidence="1" id="KW-1133">Transmembrane helix</keyword>
<accession>A0A0J9HJN0</accession>
<evidence type="ECO:0000313" key="2">
    <source>
        <dbReference type="EMBL" id="KMW69414.1"/>
    </source>
</evidence>
<sequence length="213" mass="23851">MKPDTGKKENIYIVIYYPPIETKGKPGLTLGLTISHSFPSDFQFPANNLSFHITLPIRPPCLALAPAAVNRDFYSGTRATSDGLSGSKARESWIKPRQGSLVLERQRGRSSSLLFRPFFSPFFLFFNFNFILLFFDPEDEDDHDGDLPFCCLSSIERKRATVWIRTEIHSAGSIPGSMDLWIYARGSVGLAEISPTNPGVEAVDNVGSWRCKR</sequence>
<name>A0A0J9HJN0_AJEDA</name>
<keyword evidence="1" id="KW-0812">Transmembrane</keyword>
<gene>
    <name evidence="2" type="ORF">BDDG_13564</name>
</gene>
<dbReference type="EMBL" id="GG749948">
    <property type="protein sequence ID" value="KMW69414.1"/>
    <property type="molecule type" value="Genomic_DNA"/>
</dbReference>
<organism evidence="2">
    <name type="scientific">Ajellomyces dermatitidis (strain ATCC 18188 / CBS 674.68)</name>
    <name type="common">Blastomyces dermatitidis</name>
    <dbReference type="NCBI Taxonomy" id="653446"/>
    <lineage>
        <taxon>Eukaryota</taxon>
        <taxon>Fungi</taxon>
        <taxon>Dikarya</taxon>
        <taxon>Ascomycota</taxon>
        <taxon>Pezizomycotina</taxon>
        <taxon>Eurotiomycetes</taxon>
        <taxon>Eurotiomycetidae</taxon>
        <taxon>Onygenales</taxon>
        <taxon>Ajellomycetaceae</taxon>
        <taxon>Blastomyces</taxon>
    </lineage>
</organism>
<protein>
    <submittedName>
        <fullName evidence="2">Uncharacterized protein</fullName>
    </submittedName>
</protein>
<dbReference type="AlphaFoldDB" id="A0A0J9HJN0"/>
<reference evidence="2" key="1">
    <citation type="submission" date="2010-03" db="EMBL/GenBank/DDBJ databases">
        <title>Annotation of Blastomyces dermatitidis strain ATCC 18188.</title>
        <authorList>
            <consortium name="The Broad Institute Genome Sequencing Platform"/>
            <consortium name="Broad Institute Genome Sequencing Center for Infectious Disease."/>
            <person name="Cuomo C."/>
            <person name="Klein B."/>
            <person name="Sullivan T."/>
            <person name="Heitman J."/>
            <person name="Young S."/>
            <person name="Zeng Q."/>
            <person name="Gargeya S."/>
            <person name="Alvarado L."/>
            <person name="Berlin A.M."/>
            <person name="Chapman S.B."/>
            <person name="Chen Z."/>
            <person name="Freedman E."/>
            <person name="Gellesch M."/>
            <person name="Goldberg J."/>
            <person name="Griggs A."/>
            <person name="Gujja S."/>
            <person name="Heilman E."/>
            <person name="Heiman D."/>
            <person name="Howarth C."/>
            <person name="Mehta T."/>
            <person name="Neiman D."/>
            <person name="Pearson M."/>
            <person name="Roberts A."/>
            <person name="Saif S."/>
            <person name="Shea T."/>
            <person name="Shenoy N."/>
            <person name="Sisk P."/>
            <person name="Stolte C."/>
            <person name="Sykes S."/>
            <person name="White J."/>
            <person name="Yandava C."/>
            <person name="Haas B."/>
            <person name="Nusbaum C."/>
            <person name="Birren B."/>
        </authorList>
    </citation>
    <scope>NUCLEOTIDE SEQUENCE</scope>
    <source>
        <strain evidence="2">ATCC 18188</strain>
    </source>
</reference>